<keyword evidence="3" id="KW-0862">Zinc</keyword>
<dbReference type="RefSeq" id="WP_194929923.1">
    <property type="nucleotide sequence ID" value="NZ_JADLZT010000002.1"/>
</dbReference>
<protein>
    <submittedName>
        <fullName evidence="5">Aldehyde-activating protein</fullName>
    </submittedName>
</protein>
<dbReference type="PANTHER" id="PTHR28620:SF1">
    <property type="entry name" value="CENP-V_GFA DOMAIN-CONTAINING PROTEIN"/>
    <property type="match status" value="1"/>
</dbReference>
<evidence type="ECO:0000313" key="5">
    <source>
        <dbReference type="EMBL" id="MBF6023336.1"/>
    </source>
</evidence>
<dbReference type="Gene3D" id="2.170.150.70">
    <property type="match status" value="1"/>
</dbReference>
<name>A0ABS0B458_9GAMM</name>
<dbReference type="Proteomes" id="UP001429984">
    <property type="component" value="Unassembled WGS sequence"/>
</dbReference>
<dbReference type="PROSITE" id="PS51891">
    <property type="entry name" value="CENP_V_GFA"/>
    <property type="match status" value="1"/>
</dbReference>
<evidence type="ECO:0000256" key="1">
    <source>
        <dbReference type="ARBA" id="ARBA00005495"/>
    </source>
</evidence>
<keyword evidence="2" id="KW-0479">Metal-binding</keyword>
<dbReference type="InterPro" id="IPR052355">
    <property type="entry name" value="CENP-V-like"/>
</dbReference>
<gene>
    <name evidence="5" type="ORF">IU514_04750</name>
</gene>
<comment type="similarity">
    <text evidence="1">Belongs to the Gfa family.</text>
</comment>
<dbReference type="Pfam" id="PF04828">
    <property type="entry name" value="GFA"/>
    <property type="match status" value="1"/>
</dbReference>
<dbReference type="InterPro" id="IPR006913">
    <property type="entry name" value="CENP-V/GFA"/>
</dbReference>
<proteinExistence type="inferred from homology"/>
<evidence type="ECO:0000256" key="3">
    <source>
        <dbReference type="ARBA" id="ARBA00022833"/>
    </source>
</evidence>
<comment type="caution">
    <text evidence="5">The sequence shown here is derived from an EMBL/GenBank/DDBJ whole genome shotgun (WGS) entry which is preliminary data.</text>
</comment>
<evidence type="ECO:0000313" key="6">
    <source>
        <dbReference type="Proteomes" id="UP001429984"/>
    </source>
</evidence>
<accession>A0ABS0B458</accession>
<feature type="domain" description="CENP-V/GFA" evidence="4">
    <location>
        <begin position="6"/>
        <end position="124"/>
    </location>
</feature>
<keyword evidence="6" id="KW-1185">Reference proteome</keyword>
<reference evidence="5 6" key="1">
    <citation type="submission" date="2020-11" db="EMBL/GenBank/DDBJ databases">
        <title>Draft Genome Sequence and Secondary Metabolite Biosynthetic Potential of the Lysobacter niastensis Type strain DSM 18481.</title>
        <authorList>
            <person name="Turrini P."/>
            <person name="Artuso I."/>
            <person name="Tescari M."/>
            <person name="Lugli G.A."/>
            <person name="Frangipani E."/>
            <person name="Ventura M."/>
            <person name="Visca P."/>
        </authorList>
    </citation>
    <scope>NUCLEOTIDE SEQUENCE [LARGE SCALE GENOMIC DNA]</scope>
    <source>
        <strain evidence="5 6">DSM 18481</strain>
    </source>
</reference>
<dbReference type="SUPFAM" id="SSF51316">
    <property type="entry name" value="Mss4-like"/>
    <property type="match status" value="1"/>
</dbReference>
<sequence>MSAVVLRGGCRCGALAIEVTLTREPADYVPRACDCSFCQERDAAWLSDPQGVLRLQQRRESASLHLRQGSNQADFVACAHCGTLVMVACEIEGRLYAAVNAHALRDARFAPEQPASPQRLAPEDKRARWRQLWFAEVCIETTAGAA</sequence>
<dbReference type="PANTHER" id="PTHR28620">
    <property type="entry name" value="CENTROMERE PROTEIN V"/>
    <property type="match status" value="1"/>
</dbReference>
<evidence type="ECO:0000259" key="4">
    <source>
        <dbReference type="PROSITE" id="PS51891"/>
    </source>
</evidence>
<organism evidence="5 6">
    <name type="scientific">Lysobacter niastensis</name>
    <dbReference type="NCBI Taxonomy" id="380629"/>
    <lineage>
        <taxon>Bacteria</taxon>
        <taxon>Pseudomonadati</taxon>
        <taxon>Pseudomonadota</taxon>
        <taxon>Gammaproteobacteria</taxon>
        <taxon>Lysobacterales</taxon>
        <taxon>Lysobacteraceae</taxon>
        <taxon>Lysobacter</taxon>
    </lineage>
</organism>
<evidence type="ECO:0000256" key="2">
    <source>
        <dbReference type="ARBA" id="ARBA00022723"/>
    </source>
</evidence>
<dbReference type="EMBL" id="JADLZT010000002">
    <property type="protein sequence ID" value="MBF6023336.1"/>
    <property type="molecule type" value="Genomic_DNA"/>
</dbReference>
<dbReference type="InterPro" id="IPR011057">
    <property type="entry name" value="Mss4-like_sf"/>
</dbReference>